<protein>
    <submittedName>
        <fullName evidence="2">Uncharacterized protein</fullName>
    </submittedName>
</protein>
<feature type="signal peptide" evidence="1">
    <location>
        <begin position="1"/>
        <end position="22"/>
    </location>
</feature>
<reference evidence="2 3" key="1">
    <citation type="journal article" date="2015" name="Genome Biol. Evol.">
        <title>Comparative Genomics of a Bacterivorous Green Alga Reveals Evolutionary Causalities and Consequences of Phago-Mixotrophic Mode of Nutrition.</title>
        <authorList>
            <person name="Burns J.A."/>
            <person name="Paasch A."/>
            <person name="Narechania A."/>
            <person name="Kim E."/>
        </authorList>
    </citation>
    <scope>NUCLEOTIDE SEQUENCE [LARGE SCALE GENOMIC DNA]</scope>
    <source>
        <strain evidence="2 3">PLY_AMNH</strain>
    </source>
</reference>
<organism evidence="2 3">
    <name type="scientific">Cymbomonas tetramitiformis</name>
    <dbReference type="NCBI Taxonomy" id="36881"/>
    <lineage>
        <taxon>Eukaryota</taxon>
        <taxon>Viridiplantae</taxon>
        <taxon>Chlorophyta</taxon>
        <taxon>Pyramimonadophyceae</taxon>
        <taxon>Pyramimonadales</taxon>
        <taxon>Pyramimonadaceae</taxon>
        <taxon>Cymbomonas</taxon>
    </lineage>
</organism>
<proteinExistence type="predicted"/>
<keyword evidence="1" id="KW-0732">Signal</keyword>
<name>A0AAE0F8A0_9CHLO</name>
<accession>A0AAE0F8A0</accession>
<evidence type="ECO:0000313" key="3">
    <source>
        <dbReference type="Proteomes" id="UP001190700"/>
    </source>
</evidence>
<evidence type="ECO:0000256" key="1">
    <source>
        <dbReference type="SAM" id="SignalP"/>
    </source>
</evidence>
<sequence length="80" mass="9013">MARLRVLIALPTLALMASMTTCLKITDEAAYEFCELDVWQCRDLDFCYHDLTGTIPSKLGSFRYLETLYDPPALCSSCPV</sequence>
<feature type="chain" id="PRO_5042154531" evidence="1">
    <location>
        <begin position="23"/>
        <end position="80"/>
    </location>
</feature>
<dbReference type="Proteomes" id="UP001190700">
    <property type="component" value="Unassembled WGS sequence"/>
</dbReference>
<dbReference type="AlphaFoldDB" id="A0AAE0F8A0"/>
<gene>
    <name evidence="2" type="ORF">CYMTET_35926</name>
</gene>
<evidence type="ECO:0000313" key="2">
    <source>
        <dbReference type="EMBL" id="KAK3254874.1"/>
    </source>
</evidence>
<comment type="caution">
    <text evidence="2">The sequence shown here is derived from an EMBL/GenBank/DDBJ whole genome shotgun (WGS) entry which is preliminary data.</text>
</comment>
<keyword evidence="3" id="KW-1185">Reference proteome</keyword>
<dbReference type="EMBL" id="LGRX02023106">
    <property type="protein sequence ID" value="KAK3254874.1"/>
    <property type="molecule type" value="Genomic_DNA"/>
</dbReference>